<feature type="region of interest" description="Disordered" evidence="2">
    <location>
        <begin position="323"/>
        <end position="350"/>
    </location>
</feature>
<sequence>MSQKYEFERIESDGREYVIADPVDQTADPVRLEARWIEGDDVDGEWERAIRAIIKTDLLGSMELKEGNGRIDRRQAIETLAAASDDEGDIVTSEQQAEALLEFFAEEDIVDLQGGRVVMLRNPSDEPDEINGRMILNWAAAIDACVEKITETIERVESAKEKLENRMADIDQESGTIDEHLAETAQELRSLGDGPGVPQDPSELPQDDRERFQQLKRKLIYHKKMKEADQENLAEKVESGADRLADNIEMLESAKTTLANKREQVRTQALKKQTFPDEAMNIVDNMGELTTQLAGVGGIEEEVENTADHELDAMVDDVLGDIESVGETAQQTAGEEVAETDRETSELEMS</sequence>
<accession>A0A1S8B0L1</accession>
<keyword evidence="4" id="KW-1185">Reference proteome</keyword>
<comment type="caution">
    <text evidence="3">The sequence shown here is derived from an EMBL/GenBank/DDBJ whole genome shotgun (WGS) entry which is preliminary data.</text>
</comment>
<evidence type="ECO:0000313" key="3">
    <source>
        <dbReference type="EMBL" id="OLZ42563.1"/>
    </source>
</evidence>
<evidence type="ECO:0000313" key="4">
    <source>
        <dbReference type="Proteomes" id="UP000189370"/>
    </source>
</evidence>
<keyword evidence="1" id="KW-0175">Coiled coil</keyword>
<name>A0A1S8B0L1_9EURY</name>
<feature type="compositionally biased region" description="Basic and acidic residues" evidence="2">
    <location>
        <begin position="339"/>
        <end position="350"/>
    </location>
</feature>
<protein>
    <submittedName>
        <fullName evidence="3">Uncharacterized protein</fullName>
    </submittedName>
</protein>
<dbReference type="AlphaFoldDB" id="A0A1S8B0L1"/>
<dbReference type="RefSeq" id="WP_076148080.1">
    <property type="nucleotide sequence ID" value="NZ_LWLN01000001.1"/>
</dbReference>
<evidence type="ECO:0000256" key="2">
    <source>
        <dbReference type="SAM" id="MobiDB-lite"/>
    </source>
</evidence>
<dbReference type="STRING" id="301967.A6E15_17050"/>
<evidence type="ECO:0000256" key="1">
    <source>
        <dbReference type="SAM" id="Coils"/>
    </source>
</evidence>
<feature type="coiled-coil region" evidence="1">
    <location>
        <begin position="146"/>
        <end position="173"/>
    </location>
</feature>
<dbReference type="EMBL" id="LWLN01000001">
    <property type="protein sequence ID" value="OLZ42563.1"/>
    <property type="molecule type" value="Genomic_DNA"/>
</dbReference>
<dbReference type="Proteomes" id="UP000189370">
    <property type="component" value="Unassembled WGS sequence"/>
</dbReference>
<gene>
    <name evidence="3" type="ORF">A6E15_17050</name>
</gene>
<feature type="coiled-coil region" evidence="1">
    <location>
        <begin position="234"/>
        <end position="268"/>
    </location>
</feature>
<reference evidence="4" key="1">
    <citation type="submission" date="2016-04" db="EMBL/GenBank/DDBJ databases">
        <authorList>
            <person name="Chen S.-C."/>
            <person name="Lai M.-C."/>
        </authorList>
    </citation>
    <scope>NUCLEOTIDE SEQUENCE [LARGE SCALE GENOMIC DNA]</scope>
    <source>
        <strain evidence="4">AB14</strain>
    </source>
</reference>
<organism evidence="3 4">
    <name type="scientific">Natrinema saccharevitans</name>
    <dbReference type="NCBI Taxonomy" id="301967"/>
    <lineage>
        <taxon>Archaea</taxon>
        <taxon>Methanobacteriati</taxon>
        <taxon>Methanobacteriota</taxon>
        <taxon>Stenosarchaea group</taxon>
        <taxon>Halobacteria</taxon>
        <taxon>Halobacteriales</taxon>
        <taxon>Natrialbaceae</taxon>
        <taxon>Natrinema</taxon>
    </lineage>
</organism>
<dbReference type="OrthoDB" id="174508at2157"/>
<proteinExistence type="predicted"/>